<proteinExistence type="predicted"/>
<dbReference type="InterPro" id="IPR027417">
    <property type="entry name" value="P-loop_NTPase"/>
</dbReference>
<dbReference type="EMBL" id="PETL01000380">
    <property type="protein sequence ID" value="PIV63338.1"/>
    <property type="molecule type" value="Genomic_DNA"/>
</dbReference>
<dbReference type="PANTHER" id="PTHR35894">
    <property type="entry name" value="GENERAL SECRETION PATHWAY PROTEIN A-RELATED"/>
    <property type="match status" value="1"/>
</dbReference>
<protein>
    <recommendedName>
        <fullName evidence="1">ORC1/DEAH AAA+ ATPase domain-containing protein</fullName>
    </recommendedName>
</protein>
<evidence type="ECO:0000313" key="2">
    <source>
        <dbReference type="EMBL" id="PIV63338.1"/>
    </source>
</evidence>
<gene>
    <name evidence="2" type="ORF">COS11_07940</name>
</gene>
<dbReference type="SUPFAM" id="SSF52540">
    <property type="entry name" value="P-loop containing nucleoside triphosphate hydrolases"/>
    <property type="match status" value="1"/>
</dbReference>
<dbReference type="InterPro" id="IPR049945">
    <property type="entry name" value="AAA_22"/>
</dbReference>
<dbReference type="Gene3D" id="3.40.50.300">
    <property type="entry name" value="P-loop containing nucleotide triphosphate hydrolases"/>
    <property type="match status" value="1"/>
</dbReference>
<name>A0A2M7E6L0_9BACT</name>
<reference evidence="3" key="1">
    <citation type="submission" date="2017-09" db="EMBL/GenBank/DDBJ databases">
        <title>Depth-based differentiation of microbial function through sediment-hosted aquifers and enrichment of novel symbionts in the deep terrestrial subsurface.</title>
        <authorList>
            <person name="Probst A.J."/>
            <person name="Ladd B."/>
            <person name="Jarett J.K."/>
            <person name="Geller-Mcgrath D.E."/>
            <person name="Sieber C.M.K."/>
            <person name="Emerson J.B."/>
            <person name="Anantharaman K."/>
            <person name="Thomas B.C."/>
            <person name="Malmstrom R."/>
            <person name="Stieglmeier M."/>
            <person name="Klingl A."/>
            <person name="Woyke T."/>
            <person name="Ryan C.M."/>
            <person name="Banfield J.F."/>
        </authorList>
    </citation>
    <scope>NUCLEOTIDE SEQUENCE [LARGE SCALE GENOMIC DNA]</scope>
</reference>
<evidence type="ECO:0000259" key="1">
    <source>
        <dbReference type="Pfam" id="PF13401"/>
    </source>
</evidence>
<feature type="domain" description="ORC1/DEAH AAA+ ATPase" evidence="1">
    <location>
        <begin position="40"/>
        <end position="170"/>
    </location>
</feature>
<dbReference type="InterPro" id="IPR052026">
    <property type="entry name" value="ExeA_AAA_ATPase_DNA-bind"/>
</dbReference>
<dbReference type="AlphaFoldDB" id="A0A2M7E6L0"/>
<dbReference type="GO" id="GO:0016887">
    <property type="term" value="F:ATP hydrolysis activity"/>
    <property type="evidence" value="ECO:0007669"/>
    <property type="project" value="InterPro"/>
</dbReference>
<sequence length="264" mass="30433">MYEEYWGLKEKPFENTPDPRFFYRSPQHEEALGRLLYVVREGKGAGMLTGVFGCGKTVLGRTLLKELENDVYKIGFITNPRLETTELLRMILHSLGRKNLPERKTEVLVALNELLVDNIRDGKKTILIIDEAHTIEEKGVFEEIRLLLNYQLENKFLLTLLLFGQPGLTEEIESNKPLLQRIAIRYNLNPLSLEETKKYVYHRLAIAAGDGSGLFDLKSLEKIYQYSGGIPRRINQICDMCLLIGFDKKKEKIDEEIIKEAMQV</sequence>
<dbReference type="Pfam" id="PF13401">
    <property type="entry name" value="AAA_22"/>
    <property type="match status" value="1"/>
</dbReference>
<evidence type="ECO:0000313" key="3">
    <source>
        <dbReference type="Proteomes" id="UP000228886"/>
    </source>
</evidence>
<organism evidence="2 3">
    <name type="scientific">bacterium (Candidatus Ratteibacteria) CG01_land_8_20_14_3_00_40_19</name>
    <dbReference type="NCBI Taxonomy" id="2014290"/>
    <lineage>
        <taxon>Bacteria</taxon>
        <taxon>Candidatus Ratteibacteria</taxon>
    </lineage>
</organism>
<dbReference type="PANTHER" id="PTHR35894:SF1">
    <property type="entry name" value="PHOSPHORIBULOKINASE _ URIDINE KINASE FAMILY"/>
    <property type="match status" value="1"/>
</dbReference>
<dbReference type="Proteomes" id="UP000228886">
    <property type="component" value="Unassembled WGS sequence"/>
</dbReference>
<comment type="caution">
    <text evidence="2">The sequence shown here is derived from an EMBL/GenBank/DDBJ whole genome shotgun (WGS) entry which is preliminary data.</text>
</comment>
<accession>A0A2M7E6L0</accession>